<proteinExistence type="predicted"/>
<sequence>MENTLENKAKFFALYYGQEVKRSYLPEQTSLQVIDRDVFWIGHLIINGYLELKSIEDITDEDAYFIGALFGWEEVTPNRDIIIYNGRQIKDYINYHPNSHCDIQKYYQLLDYFRSKGYALPWMGLSIENLVEYGWVKFKNKES</sequence>
<protein>
    <submittedName>
        <fullName evidence="2">Uncharacterized protein</fullName>
    </submittedName>
</protein>
<evidence type="ECO:0000313" key="3">
    <source>
        <dbReference type="Proteomes" id="UP000189738"/>
    </source>
</evidence>
<dbReference type="Proteomes" id="UP000189738">
    <property type="component" value="Chromosome"/>
</dbReference>
<reference evidence="1 3" key="1">
    <citation type="submission" date="2016-02" db="EMBL/GenBank/DDBJ databases">
        <authorList>
            <person name="Nicholson A.C."/>
            <person name="Humrighouse B.W."/>
            <person name="Loparev V."/>
            <person name="Emery B."/>
            <person name="Graziano J."/>
            <person name="McQuiston J.R."/>
        </authorList>
    </citation>
    <scope>NUCLEOTIDE SEQUENCE [LARGE SCALE GENOMIC DNA]</scope>
    <source>
        <strain evidence="1 3">E6809</strain>
    </source>
</reference>
<accession>A0A494JAU3</accession>
<dbReference type="AlphaFoldDB" id="A0A494JAU3"/>
<evidence type="ECO:0000313" key="2">
    <source>
        <dbReference type="EMBL" id="OPB52773.1"/>
    </source>
</evidence>
<dbReference type="EMBL" id="MAHS01000002">
    <property type="protein sequence ID" value="OPB52773.1"/>
    <property type="molecule type" value="Genomic_DNA"/>
</dbReference>
<evidence type="ECO:0000313" key="1">
    <source>
        <dbReference type="EMBL" id="AQX52438.1"/>
    </source>
</evidence>
<gene>
    <name evidence="1" type="ORF">AYC66_17915</name>
    <name evidence="2" type="ORF">BAY09_18015</name>
</gene>
<reference evidence="2" key="2">
    <citation type="submission" date="2016-06" db="EMBL/GenBank/DDBJ databases">
        <authorList>
            <person name="Nicholson A.C."/>
        </authorList>
    </citation>
    <scope>NUCLEOTIDE SEQUENCE [LARGE SCALE GENOMIC DNA]</scope>
    <source>
        <strain evidence="2">E6809</strain>
    </source>
</reference>
<name>A0A494JAU3_9FLAO</name>
<dbReference type="EMBL" id="CP014339">
    <property type="protein sequence ID" value="AQX52438.1"/>
    <property type="molecule type" value="Genomic_DNA"/>
</dbReference>
<organism evidence="2">
    <name type="scientific">Elizabethkingia anophelis</name>
    <dbReference type="NCBI Taxonomy" id="1117645"/>
    <lineage>
        <taxon>Bacteria</taxon>
        <taxon>Pseudomonadati</taxon>
        <taxon>Bacteroidota</taxon>
        <taxon>Flavobacteriia</taxon>
        <taxon>Flavobacteriales</taxon>
        <taxon>Weeksellaceae</taxon>
        <taxon>Elizabethkingia</taxon>
    </lineage>
</organism>
<dbReference type="RefSeq" id="WP_078719801.1">
    <property type="nucleotide sequence ID" value="NZ_CP014339.1"/>
</dbReference>